<reference evidence="1 2" key="1">
    <citation type="submission" date="2019-06" db="EMBL/GenBank/DDBJ databases">
        <authorList>
            <person name="Livingstone P."/>
            <person name="Whitworth D."/>
        </authorList>
    </citation>
    <scope>NUCLEOTIDE SEQUENCE [LARGE SCALE GENOMIC DNA]</scope>
    <source>
        <strain evidence="1 2">AM401</strain>
    </source>
</reference>
<dbReference type="RefSeq" id="WP_141643624.1">
    <property type="nucleotide sequence ID" value="NZ_VIFM01000061.1"/>
</dbReference>
<sequence>MGGVERVDVSEDRKGWGVEVVTSEGEVRRYRYRSEAQARYFAAVFALGPRVLPPVRRGKARKAA</sequence>
<name>A0A540X0B5_9BACT</name>
<comment type="caution">
    <text evidence="1">The sequence shown here is derived from an EMBL/GenBank/DDBJ whole genome shotgun (WGS) entry which is preliminary data.</text>
</comment>
<dbReference type="EMBL" id="VIFM01000061">
    <property type="protein sequence ID" value="TQF14707.1"/>
    <property type="molecule type" value="Genomic_DNA"/>
</dbReference>
<protein>
    <recommendedName>
        <fullName evidence="3">KTSC domain-containing protein</fullName>
    </recommendedName>
</protein>
<keyword evidence="2" id="KW-1185">Reference proteome</keyword>
<proteinExistence type="predicted"/>
<dbReference type="OrthoDB" id="5520924at2"/>
<organism evidence="1 2">
    <name type="scientific">Myxococcus llanfairpwllgwyngyllgogerychwyrndrobwllllantysiliogogogochensis</name>
    <dbReference type="NCBI Taxonomy" id="2590453"/>
    <lineage>
        <taxon>Bacteria</taxon>
        <taxon>Pseudomonadati</taxon>
        <taxon>Myxococcota</taxon>
        <taxon>Myxococcia</taxon>
        <taxon>Myxococcales</taxon>
        <taxon>Cystobacterineae</taxon>
        <taxon>Myxococcaceae</taxon>
        <taxon>Myxococcus</taxon>
    </lineage>
</organism>
<dbReference type="Proteomes" id="UP000315369">
    <property type="component" value="Unassembled WGS sequence"/>
</dbReference>
<gene>
    <name evidence="1" type="ORF">FJV41_17435</name>
</gene>
<evidence type="ECO:0000313" key="1">
    <source>
        <dbReference type="EMBL" id="TQF14707.1"/>
    </source>
</evidence>
<evidence type="ECO:0000313" key="2">
    <source>
        <dbReference type="Proteomes" id="UP000315369"/>
    </source>
</evidence>
<dbReference type="AlphaFoldDB" id="A0A540X0B5"/>
<evidence type="ECO:0008006" key="3">
    <source>
        <dbReference type="Google" id="ProtNLM"/>
    </source>
</evidence>
<accession>A0A540X0B5</accession>